<dbReference type="SMART" id="SM00028">
    <property type="entry name" value="TPR"/>
    <property type="match status" value="9"/>
</dbReference>
<dbReference type="FunFam" id="1.25.40.10:FF:000219">
    <property type="entry name" value="Tetratricopeptide repeat domain 21B"/>
    <property type="match status" value="1"/>
</dbReference>
<dbReference type="Pfam" id="PF25062">
    <property type="entry name" value="ARM_TT21_N"/>
    <property type="match status" value="1"/>
</dbReference>
<dbReference type="GO" id="GO:0035721">
    <property type="term" value="P:intraciliary retrograde transport"/>
    <property type="evidence" value="ECO:0007669"/>
    <property type="project" value="TreeGrafter"/>
</dbReference>
<dbReference type="InterPro" id="IPR056833">
    <property type="entry name" value="ARM_TT21_N"/>
</dbReference>
<dbReference type="InterPro" id="IPR040364">
    <property type="entry name" value="TTC21A/TTC21B"/>
</dbReference>
<dbReference type="PROSITE" id="PS50293">
    <property type="entry name" value="TPR_REGION"/>
    <property type="match status" value="1"/>
</dbReference>
<dbReference type="OMA" id="NATCVRA"/>
<dbReference type="InterPro" id="IPR011990">
    <property type="entry name" value="TPR-like_helical_dom_sf"/>
</dbReference>
<evidence type="ECO:0000256" key="3">
    <source>
        <dbReference type="ARBA" id="ARBA00022803"/>
    </source>
</evidence>
<dbReference type="Pfam" id="PF25060">
    <property type="entry name" value="ARM_TT21_2nd"/>
    <property type="match status" value="1"/>
</dbReference>
<dbReference type="FunFam" id="1.25.40.10:FF:000197">
    <property type="entry name" value="Tetratricopeptide repeat domain 21B"/>
    <property type="match status" value="1"/>
</dbReference>
<feature type="repeat" description="TPR" evidence="4">
    <location>
        <begin position="324"/>
        <end position="357"/>
    </location>
</feature>
<dbReference type="Pfam" id="PF25068">
    <property type="entry name" value="ARM_TT21_4th"/>
    <property type="match status" value="1"/>
</dbReference>
<dbReference type="Pfam" id="PF25064">
    <property type="entry name" value="ARM_TT21_5th"/>
    <property type="match status" value="1"/>
</dbReference>
<dbReference type="GO" id="GO:0005929">
    <property type="term" value="C:cilium"/>
    <property type="evidence" value="ECO:0007669"/>
    <property type="project" value="GOC"/>
</dbReference>
<protein>
    <submittedName>
        <fullName evidence="10">CSON011277 protein</fullName>
    </submittedName>
</protein>
<evidence type="ECO:0000256" key="2">
    <source>
        <dbReference type="ARBA" id="ARBA00022737"/>
    </source>
</evidence>
<dbReference type="Pfam" id="PF25063">
    <property type="entry name" value="ARM_TT21_C"/>
    <property type="match status" value="1"/>
</dbReference>
<evidence type="ECO:0000259" key="6">
    <source>
        <dbReference type="Pfam" id="PF25062"/>
    </source>
</evidence>
<dbReference type="GO" id="GO:0061512">
    <property type="term" value="P:protein localization to cilium"/>
    <property type="evidence" value="ECO:0007669"/>
    <property type="project" value="TreeGrafter"/>
</dbReference>
<name>A0A336M386_CULSO</name>
<evidence type="ECO:0000256" key="4">
    <source>
        <dbReference type="PROSITE-ProRule" id="PRU00339"/>
    </source>
</evidence>
<keyword evidence="2" id="KW-0677">Repeat</keyword>
<dbReference type="PANTHER" id="PTHR14699">
    <property type="entry name" value="STI2 PROTEIN-RELATED"/>
    <property type="match status" value="1"/>
</dbReference>
<dbReference type="EMBL" id="UFQT01000488">
    <property type="protein sequence ID" value="SSX24712.1"/>
    <property type="molecule type" value="Genomic_DNA"/>
</dbReference>
<dbReference type="Gene3D" id="1.25.40.10">
    <property type="entry name" value="Tetratricopeptide repeat domain"/>
    <property type="match status" value="6"/>
</dbReference>
<dbReference type="Pfam" id="PF13181">
    <property type="entry name" value="TPR_8"/>
    <property type="match status" value="1"/>
</dbReference>
<feature type="domain" description="Tetratricopeptide repeat protein 21A/21B N-terminal ARM repeat" evidence="6">
    <location>
        <begin position="10"/>
        <end position="231"/>
    </location>
</feature>
<evidence type="ECO:0000313" key="10">
    <source>
        <dbReference type="EMBL" id="SSX24712.1"/>
    </source>
</evidence>
<feature type="repeat" description="TPR" evidence="4">
    <location>
        <begin position="762"/>
        <end position="795"/>
    </location>
</feature>
<organism evidence="10">
    <name type="scientific">Culicoides sonorensis</name>
    <name type="common">Biting midge</name>
    <dbReference type="NCBI Taxonomy" id="179676"/>
    <lineage>
        <taxon>Eukaryota</taxon>
        <taxon>Metazoa</taxon>
        <taxon>Ecdysozoa</taxon>
        <taxon>Arthropoda</taxon>
        <taxon>Hexapoda</taxon>
        <taxon>Insecta</taxon>
        <taxon>Pterygota</taxon>
        <taxon>Neoptera</taxon>
        <taxon>Endopterygota</taxon>
        <taxon>Diptera</taxon>
        <taxon>Nematocera</taxon>
        <taxon>Chironomoidea</taxon>
        <taxon>Ceratopogonidae</taxon>
        <taxon>Ceratopogoninae</taxon>
        <taxon>Culicoides</taxon>
        <taxon>Monoculicoides</taxon>
    </lineage>
</organism>
<dbReference type="InterPro" id="IPR056834">
    <property type="entry name" value="ARM_TT21_C"/>
</dbReference>
<dbReference type="InterPro" id="IPR056836">
    <property type="entry name" value="ARM_TT21_4th"/>
</dbReference>
<accession>A0A336M386</accession>
<evidence type="ECO:0000256" key="1">
    <source>
        <dbReference type="ARBA" id="ARBA00010935"/>
    </source>
</evidence>
<feature type="domain" description="Tetratricopeptide repeat protein 21A/21B second ARM" evidence="5">
    <location>
        <begin position="270"/>
        <end position="544"/>
    </location>
</feature>
<reference evidence="10" key="1">
    <citation type="submission" date="2018-07" db="EMBL/GenBank/DDBJ databases">
        <authorList>
            <person name="Quirk P.G."/>
            <person name="Krulwich T.A."/>
        </authorList>
    </citation>
    <scope>NUCLEOTIDE SEQUENCE</scope>
</reference>
<dbReference type="Pfam" id="PF25058">
    <property type="entry name" value="ARM_TT21"/>
    <property type="match status" value="1"/>
</dbReference>
<dbReference type="InterPro" id="IPR056835">
    <property type="entry name" value="ARM_TT21_5th"/>
</dbReference>
<evidence type="ECO:0000259" key="9">
    <source>
        <dbReference type="Pfam" id="PF25068"/>
    </source>
</evidence>
<evidence type="ECO:0000259" key="8">
    <source>
        <dbReference type="Pfam" id="PF25064"/>
    </source>
</evidence>
<dbReference type="InterPro" id="IPR056832">
    <property type="entry name" value="ARM_TT21_2nd"/>
</dbReference>
<feature type="repeat" description="TPR" evidence="4">
    <location>
        <begin position="728"/>
        <end position="761"/>
    </location>
</feature>
<sequence length="1329" mass="151451">MDEDDYRSLIMYYGREKFYNHMQNAALEGIGKFINDFSFRLFNGFSLVLGNRIQEGIRELNPIQNDSDLSIGAILALIYAHKRCNVVDKEALLNLDTKLKQERRTISATGSYYAGVFLFLSGKIDKAKEYADRVLKIHSDHPEALILKGWCELTLTNGHFNKQTLEMFDRALNIKKSIDANLGQVKYHQLNGDVETALNILGRISIRHPDINVPLVEKMKTQLGHWNWEHALETSNRILNLDTSNIEALYVKVIILLCRDGSYNGSLPILQQLYKAVDRGESTNADLFYQIAGLLARISEKNYLVLNEAYKFVDKAIQISPGEAKFITEMGYICILQEKYKEATKAFRSATKLDDSSVLALCGLTLCTILDQGSTEQARQQIEFLFEIQGDTKIPLLSYMAAKLKADAPNEATKLLIEACETQFRNLGTIPFGAEYLRRFDSGFLLDVVKELLKYSPIQQSVTVGEILSRDTLHITLTQSLNILDAIVKACPGMVEGVFLLARVQYLCGDTTFAARSLQKILQDIDPSYTEAHLLMAQIYIQQKAYVRASQSLEICLSHNFKVRENPYYHLLNGIIQKSQTLYDEAIKSFITAMNLSGITHTASAALKVPLTKTGTLSLVDRVTLYLEAIKTYTSMGQTTEANRLMQIALDEFNNTPEKGRLIISNADIFLQQGASKKALDMLRSIQPSQPYYLQAKTKMADIYLKHCKDRMGFAQCFKELVEHKPGGESYLMLGDAFMSIQEPDEAIDAYKRALKQNPRDPILASKLGRAYVKTHQYKKAISYYKEAIMTPENYSLKLDLAELYLKLKQFKEAEELLVQEIRNTLNENDDISVLQLRTKQMLLLARVHEKAGFLQASLNTLKEARDNQYRLQKRVMLEQNFNSNEQSRVLSKICVLMAEQSISLRDNVQAIHHYKEALRFSPQDLTIMAALARLHMQVNEMDQCQRICAQILEQETSDPSEHEAASVMMADLSFRKMDFDNAAYHFSQLLLSQPLYWTALARLIEVMRRSGTLQEVVPFLQRAEQACNQPIDHVAGLNYCKGMFEWYTGNPNNALRLFNNARRDSEWGPQSIFNMIEICLNPDGDLPSEGISEAGEDLEFRDSKQMALKTAERLINELKPRPGVMDDEALNHRLLEGFLLISTRQKPNVEKALNDFTQIASQDEYKENVGAIYGIATSNIVLKQQQRAKNQLKRVAKNIWTFEEAEYLEKSWLLLADIYIQANKYEMATELLERVLKHNKSCSKAYELSGFIAEKEGNYKIAAANYEAAWRHTGRTKPNLGYKLAYCWMKVKNYAEAIDVCQQVLKVHPDYPSIKKDILDKCRNNLRT</sequence>
<feature type="domain" description="Tetratricopeptide repeat protein 21A/21B C-terminal ARM" evidence="7">
    <location>
        <begin position="1111"/>
        <end position="1324"/>
    </location>
</feature>
<comment type="similarity">
    <text evidence="1">Belongs to the TTC21 family.</text>
</comment>
<feature type="repeat" description="TPR" evidence="4">
    <location>
        <begin position="1279"/>
        <end position="1312"/>
    </location>
</feature>
<dbReference type="VEuPathDB" id="VectorBase:CSON011277"/>
<keyword evidence="3 4" id="KW-0802">TPR repeat</keyword>
<dbReference type="InterPro" id="IPR019734">
    <property type="entry name" value="TPR_rpt"/>
</dbReference>
<feature type="domain" description="Tetratricopeptide repeat protein 21A/21B fifth ARM repeats" evidence="8">
    <location>
        <begin position="964"/>
        <end position="1081"/>
    </location>
</feature>
<dbReference type="PANTHER" id="PTHR14699:SF0">
    <property type="entry name" value="TETRATRICOPEPTIDE REPEAT PROTEIN 21 HOMOLOG"/>
    <property type="match status" value="1"/>
</dbReference>
<evidence type="ECO:0000259" key="7">
    <source>
        <dbReference type="Pfam" id="PF25063"/>
    </source>
</evidence>
<dbReference type="GO" id="GO:0030991">
    <property type="term" value="C:intraciliary transport particle A"/>
    <property type="evidence" value="ECO:0007669"/>
    <property type="project" value="TreeGrafter"/>
</dbReference>
<gene>
    <name evidence="10" type="primary">CSON011277</name>
</gene>
<feature type="domain" description="Tetratricopeptide repeat protein 21A/21B fourth ARM" evidence="9">
    <location>
        <begin position="764"/>
        <end position="919"/>
    </location>
</feature>
<proteinExistence type="inferred from homology"/>
<dbReference type="SUPFAM" id="SSF48452">
    <property type="entry name" value="TPR-like"/>
    <property type="match status" value="4"/>
</dbReference>
<dbReference type="PROSITE" id="PS50005">
    <property type="entry name" value="TPR"/>
    <property type="match status" value="5"/>
</dbReference>
<feature type="repeat" description="TPR" evidence="4">
    <location>
        <begin position="1210"/>
        <end position="1243"/>
    </location>
</feature>
<evidence type="ECO:0000259" key="5">
    <source>
        <dbReference type="Pfam" id="PF25060"/>
    </source>
</evidence>